<dbReference type="PROSITE" id="PS00941">
    <property type="entry name" value="CARBOXYLESTERASE_B_2"/>
    <property type="match status" value="2"/>
</dbReference>
<comment type="similarity">
    <text evidence="1">Belongs to the type-B carboxylesterase/lipase family.</text>
</comment>
<protein>
    <recommendedName>
        <fullName evidence="7">Carboxylesterase type B domain-containing protein</fullName>
    </recommendedName>
</protein>
<evidence type="ECO:0000256" key="2">
    <source>
        <dbReference type="ARBA" id="ARBA00022487"/>
    </source>
</evidence>
<dbReference type="Proteomes" id="UP001162162">
    <property type="component" value="Unassembled WGS sequence"/>
</dbReference>
<dbReference type="PANTHER" id="PTHR11559">
    <property type="entry name" value="CARBOXYLESTERASE"/>
    <property type="match status" value="1"/>
</dbReference>
<evidence type="ECO:0000256" key="1">
    <source>
        <dbReference type="ARBA" id="ARBA00005964"/>
    </source>
</evidence>
<feature type="domain" description="Carboxylesterase type B" evidence="7">
    <location>
        <begin position="24"/>
        <end position="68"/>
    </location>
</feature>
<feature type="domain" description="Carboxylesterase type B" evidence="7">
    <location>
        <begin position="1073"/>
        <end position="1115"/>
    </location>
</feature>
<feature type="domain" description="Carboxylesterase type B" evidence="7">
    <location>
        <begin position="97"/>
        <end position="425"/>
    </location>
</feature>
<evidence type="ECO:0000256" key="3">
    <source>
        <dbReference type="ARBA" id="ARBA00022801"/>
    </source>
</evidence>
<dbReference type="Pfam" id="PF00135">
    <property type="entry name" value="COesterase"/>
    <property type="match status" value="5"/>
</dbReference>
<evidence type="ECO:0000256" key="5">
    <source>
        <dbReference type="ARBA" id="ARBA00023180"/>
    </source>
</evidence>
<feature type="compositionally biased region" description="Polar residues" evidence="6">
    <location>
        <begin position="1"/>
        <end position="17"/>
    </location>
</feature>
<evidence type="ECO:0000256" key="4">
    <source>
        <dbReference type="ARBA" id="ARBA00023157"/>
    </source>
</evidence>
<evidence type="ECO:0000256" key="6">
    <source>
        <dbReference type="SAM" id="MobiDB-lite"/>
    </source>
</evidence>
<keyword evidence="5" id="KW-0325">Glycoprotein</keyword>
<dbReference type="InterPro" id="IPR019826">
    <property type="entry name" value="Carboxylesterase_B_AS"/>
</dbReference>
<dbReference type="InterPro" id="IPR050309">
    <property type="entry name" value="Type-B_Carboxylest/Lipase"/>
</dbReference>
<proteinExistence type="inferred from homology"/>
<feature type="region of interest" description="Disordered" evidence="6">
    <location>
        <begin position="1"/>
        <end position="31"/>
    </location>
</feature>
<evidence type="ECO:0000259" key="7">
    <source>
        <dbReference type="Pfam" id="PF00135"/>
    </source>
</evidence>
<keyword evidence="2" id="KW-0719">Serine esterase</keyword>
<organism evidence="8 9">
    <name type="scientific">Aromia moschata</name>
    <dbReference type="NCBI Taxonomy" id="1265417"/>
    <lineage>
        <taxon>Eukaryota</taxon>
        <taxon>Metazoa</taxon>
        <taxon>Ecdysozoa</taxon>
        <taxon>Arthropoda</taxon>
        <taxon>Hexapoda</taxon>
        <taxon>Insecta</taxon>
        <taxon>Pterygota</taxon>
        <taxon>Neoptera</taxon>
        <taxon>Endopterygota</taxon>
        <taxon>Coleoptera</taxon>
        <taxon>Polyphaga</taxon>
        <taxon>Cucujiformia</taxon>
        <taxon>Chrysomeloidea</taxon>
        <taxon>Cerambycidae</taxon>
        <taxon>Cerambycinae</taxon>
        <taxon>Callichromatini</taxon>
        <taxon>Aromia</taxon>
    </lineage>
</organism>
<dbReference type="EMBL" id="JAPWTK010001176">
    <property type="protein sequence ID" value="KAJ8933691.1"/>
    <property type="molecule type" value="Genomic_DNA"/>
</dbReference>
<evidence type="ECO:0000313" key="9">
    <source>
        <dbReference type="Proteomes" id="UP001162162"/>
    </source>
</evidence>
<keyword evidence="9" id="KW-1185">Reference proteome</keyword>
<dbReference type="SUPFAM" id="SSF53474">
    <property type="entry name" value="alpha/beta-Hydrolases"/>
    <property type="match status" value="3"/>
</dbReference>
<keyword evidence="4" id="KW-1015">Disulfide bond</keyword>
<reference evidence="8" key="1">
    <citation type="journal article" date="2023" name="Insect Mol. Biol.">
        <title>Genome sequencing provides insights into the evolution of gene families encoding plant cell wall-degrading enzymes in longhorned beetles.</title>
        <authorList>
            <person name="Shin N.R."/>
            <person name="Okamura Y."/>
            <person name="Kirsch R."/>
            <person name="Pauchet Y."/>
        </authorList>
    </citation>
    <scope>NUCLEOTIDE SEQUENCE</scope>
    <source>
        <strain evidence="8">AMC_N1</strain>
    </source>
</reference>
<evidence type="ECO:0000313" key="8">
    <source>
        <dbReference type="EMBL" id="KAJ8933691.1"/>
    </source>
</evidence>
<keyword evidence="3" id="KW-0378">Hydrolase</keyword>
<dbReference type="InterPro" id="IPR002018">
    <property type="entry name" value="CarbesteraseB"/>
</dbReference>
<dbReference type="InterPro" id="IPR029058">
    <property type="entry name" value="AB_hydrolase_fold"/>
</dbReference>
<feature type="domain" description="Carboxylesterase type B" evidence="7">
    <location>
        <begin position="549"/>
        <end position="1043"/>
    </location>
</feature>
<comment type="caution">
    <text evidence="8">The sequence shown here is derived from an EMBL/GenBank/DDBJ whole genome shotgun (WGS) entry which is preliminary data.</text>
</comment>
<gene>
    <name evidence="8" type="ORF">NQ318_008410</name>
</gene>
<dbReference type="PROSITE" id="PS00122">
    <property type="entry name" value="CARBOXYLESTERASE_B_1"/>
    <property type="match status" value="1"/>
</dbReference>
<dbReference type="InterPro" id="IPR019819">
    <property type="entry name" value="Carboxylesterase_B_CS"/>
</dbReference>
<accession>A0AAV8X5A0</accession>
<sequence length="1116" mass="125924">MSASSSRFITDCSSNDDNFIPPQPPEVVTPSGRLQGQWAISYEGRTYAAFEGIPYAQPPVGELRFEVGEIQLKKSPKKRVIARIDSFQPKLQQKAPDPKPFGTWLGRWQASHTYSCLQPDIFPGLGETAGEDCLYLNVYVPTDTMDHHKKIDVIVYIHGGAFTVGSGRLLQPQFVIDTGLIFVTFNYRLGILGFLSTQDEVLPGNYGMKDQVLALKWVKENIASFGGNPESVTITGLSAGGASVHLHYFSPLSRGLFVRGRNASERARKLGVLLKCDDKSSEELKKCLKQKPAKLILETQDHFYAIGHDMGRLPFSPFAPVIETKSKNPFLSEELLSLLREGKVLDAPWIVSTCADEGLYPIIFYYSEMDKLDNEWANSAQHMLDYNYTLPEFKREEVAKQIKDFYLTPHEKISKANVKKMVQAIRFIAPKEEELEGVSHGEDMLYFYGFPGLKDFSEEDNKLMNTCQHMLHSYATTGIPSFSGTNVWLPTKHSQLTYLNITDANDITLQTVDSLTPTAFWRSIGLLEYEIYSGKTDLKNSSSDEDVLPKVKTRLGELKGTWRFSVSGKKFASFESVPYAQPPIGDLRFEDPVPVKPWRGSYFARGNHKCVQDISEKGEEDCLYLNVYVPTEEIDPSRNLDVVVVIHGGAFMAGSSYSIKPAYIMDNDIILVTINYRLGIFGFLSTGDDVLPGNYGLKDQTRALIWVKRNIGYFGGNNASVTIAGVCSGGASVHLHYLSPLSKGMFVRGLSHSGNALDPWVFKRNPYESARRLAEMLECNHTTTTEIKACLKTRPAYLILQKQGEFYGYDQMPVTPFGPVVEPESKKAFLTKDPYALLAKGSITDAPWIVSTCTHGGLSVIQQYYADPEELDTDWVEFAHYFLDYNDTLPKYRRENVANKIKDFYLGPGEHINKENFNKTAQMFTDRLYLIGAETAAKLQSKINKSPVYYYVFNHRKIDEKRPSTLPDGVLHGTDGIFLYGFGTITIPKAENRTVKMCQDMLYSYVTTGKPSFDGTDKWRPTKHTELTYLNVTNADDIKLQTKKSLVPLDFWRSLGFMERENLFRKDELYQDAPQVKTWLGKIRGSWKTSYDGRTYAAFEGIPYAKPPIEDLRFEV</sequence>
<dbReference type="Gene3D" id="3.40.50.1820">
    <property type="entry name" value="alpha/beta hydrolase"/>
    <property type="match status" value="3"/>
</dbReference>
<dbReference type="AlphaFoldDB" id="A0AAV8X5A0"/>
<dbReference type="GO" id="GO:0052689">
    <property type="term" value="F:carboxylic ester hydrolase activity"/>
    <property type="evidence" value="ECO:0007669"/>
    <property type="project" value="UniProtKB-KW"/>
</dbReference>
<feature type="domain" description="Carboxylesterase type B" evidence="7">
    <location>
        <begin position="434"/>
        <end position="506"/>
    </location>
</feature>
<name>A0AAV8X5A0_9CUCU</name>